<dbReference type="AlphaFoldDB" id="A0A1J6ICP1"/>
<keyword evidence="1" id="KW-0649">Protein kinase inhibitor</keyword>
<dbReference type="Proteomes" id="UP000187609">
    <property type="component" value="Unassembled WGS sequence"/>
</dbReference>
<evidence type="ECO:0000313" key="4">
    <source>
        <dbReference type="Proteomes" id="UP000187609"/>
    </source>
</evidence>
<comment type="caution">
    <text evidence="3">The sequence shown here is derived from an EMBL/GenBank/DDBJ whole genome shotgun (WGS) entry which is preliminary data.</text>
</comment>
<evidence type="ECO:0000256" key="1">
    <source>
        <dbReference type="ARBA" id="ARBA00023013"/>
    </source>
</evidence>
<sequence>MVESRGTVDFRNGCQNTAALEDTRVQEELHDQQEEYKRVIVVQKEEEIFEEFLLSSLAHVKLPNVEVINNRVEEEEDGLRTPTSNEHSIPLILMCPAAPRKPKSVPVLFTKRKRKMFVDEVQSLFPPALLADLGKKIRKTSSSTIL</sequence>
<dbReference type="PANTHER" id="PTHR33142">
    <property type="entry name" value="CYCLIN-DEPENDENT PROTEIN KINASE INHIBITOR SMR13"/>
    <property type="match status" value="1"/>
</dbReference>
<protein>
    <submittedName>
        <fullName evidence="3">Uncharacterized protein</fullName>
    </submittedName>
</protein>
<dbReference type="OMA" id="MCSQFNS"/>
<proteinExistence type="predicted"/>
<reference evidence="3" key="1">
    <citation type="submission" date="2016-11" db="EMBL/GenBank/DDBJ databases">
        <title>The genome of Nicotiana attenuata.</title>
        <authorList>
            <person name="Xu S."/>
            <person name="Brockmoeller T."/>
            <person name="Gaquerel E."/>
            <person name="Navarro A."/>
            <person name="Kuhl H."/>
            <person name="Gase K."/>
            <person name="Ling Z."/>
            <person name="Zhou W."/>
            <person name="Kreitzer C."/>
            <person name="Stanke M."/>
            <person name="Tang H."/>
            <person name="Lyons E."/>
            <person name="Pandey P."/>
            <person name="Pandey S.P."/>
            <person name="Timmermann B."/>
            <person name="Baldwin I.T."/>
        </authorList>
    </citation>
    <scope>NUCLEOTIDE SEQUENCE [LARGE SCALE GENOMIC DNA]</scope>
    <source>
        <strain evidence="3">UT</strain>
    </source>
</reference>
<dbReference type="PANTHER" id="PTHR33142:SF114">
    <property type="entry name" value="CYCLIN-DEPENDENT PROTEIN KINASE INHIBITOR SMR14"/>
    <property type="match status" value="1"/>
</dbReference>
<dbReference type="Gramene" id="OIT02694">
    <property type="protein sequence ID" value="OIT02694"/>
    <property type="gene ID" value="A4A49_53439"/>
</dbReference>
<accession>A0A1J6ICP1</accession>
<dbReference type="GO" id="GO:0032875">
    <property type="term" value="P:regulation of DNA endoreduplication"/>
    <property type="evidence" value="ECO:0007669"/>
    <property type="project" value="InterPro"/>
</dbReference>
<dbReference type="GO" id="GO:0004860">
    <property type="term" value="F:protein kinase inhibitor activity"/>
    <property type="evidence" value="ECO:0007669"/>
    <property type="project" value="UniProtKB-KW"/>
</dbReference>
<dbReference type="GO" id="GO:0005634">
    <property type="term" value="C:nucleus"/>
    <property type="evidence" value="ECO:0007669"/>
    <property type="project" value="TreeGrafter"/>
</dbReference>
<evidence type="ECO:0000256" key="2">
    <source>
        <dbReference type="ARBA" id="ARBA00023306"/>
    </source>
</evidence>
<dbReference type="EMBL" id="MJEQ01037188">
    <property type="protein sequence ID" value="OIT02694.1"/>
    <property type="molecule type" value="Genomic_DNA"/>
</dbReference>
<keyword evidence="4" id="KW-1185">Reference proteome</keyword>
<keyword evidence="2" id="KW-0131">Cell cycle</keyword>
<evidence type="ECO:0000313" key="3">
    <source>
        <dbReference type="EMBL" id="OIT02694.1"/>
    </source>
</evidence>
<gene>
    <name evidence="3" type="ORF">A4A49_53439</name>
</gene>
<organism evidence="3 4">
    <name type="scientific">Nicotiana attenuata</name>
    <name type="common">Coyote tobacco</name>
    <dbReference type="NCBI Taxonomy" id="49451"/>
    <lineage>
        <taxon>Eukaryota</taxon>
        <taxon>Viridiplantae</taxon>
        <taxon>Streptophyta</taxon>
        <taxon>Embryophyta</taxon>
        <taxon>Tracheophyta</taxon>
        <taxon>Spermatophyta</taxon>
        <taxon>Magnoliopsida</taxon>
        <taxon>eudicotyledons</taxon>
        <taxon>Gunneridae</taxon>
        <taxon>Pentapetalae</taxon>
        <taxon>asterids</taxon>
        <taxon>lamiids</taxon>
        <taxon>Solanales</taxon>
        <taxon>Solanaceae</taxon>
        <taxon>Nicotianoideae</taxon>
        <taxon>Nicotianeae</taxon>
        <taxon>Nicotiana</taxon>
    </lineage>
</organism>
<name>A0A1J6ICP1_NICAT</name>
<dbReference type="InterPro" id="IPR040389">
    <property type="entry name" value="SMR"/>
</dbReference>